<dbReference type="PANTHER" id="PTHR31694">
    <property type="entry name" value="DESICCATION-LIKE PROTEIN"/>
    <property type="match status" value="1"/>
</dbReference>
<protein>
    <submittedName>
        <fullName evidence="1">Uncharacterized protein</fullName>
    </submittedName>
</protein>
<dbReference type="Proteomes" id="UP000654370">
    <property type="component" value="Unassembled WGS sequence"/>
</dbReference>
<dbReference type="AlphaFoldDB" id="A0A8H7Q1D9"/>
<dbReference type="Gene3D" id="1.20.1260.10">
    <property type="match status" value="1"/>
</dbReference>
<accession>A0A8H7Q1D9</accession>
<dbReference type="EMBL" id="JAEPQZ010000003">
    <property type="protein sequence ID" value="KAG2183745.1"/>
    <property type="molecule type" value="Genomic_DNA"/>
</dbReference>
<dbReference type="CDD" id="cd00657">
    <property type="entry name" value="Ferritin_like"/>
    <property type="match status" value="1"/>
</dbReference>
<dbReference type="Pfam" id="PF13668">
    <property type="entry name" value="Ferritin_2"/>
    <property type="match status" value="1"/>
</dbReference>
<dbReference type="SUPFAM" id="SSF47240">
    <property type="entry name" value="Ferritin-like"/>
    <property type="match status" value="1"/>
</dbReference>
<keyword evidence="2" id="KW-1185">Reference proteome</keyword>
<dbReference type="OrthoDB" id="1001765at2759"/>
<dbReference type="InterPro" id="IPR012347">
    <property type="entry name" value="Ferritin-like"/>
</dbReference>
<evidence type="ECO:0000313" key="1">
    <source>
        <dbReference type="EMBL" id="KAG2183745.1"/>
    </source>
</evidence>
<proteinExistence type="predicted"/>
<sequence>MLFAAAGIVKAAPLERRADAYTDLDILNYALTLEHLEDTFYRQGLEKFSAEDFKSCDLDETVYDRFKAISQHETTHVAFLTSAIKAAGGSPVPQCEYKFGYTDVQGFVALAQLLERTGVSAYDGANQYIMNPAYRTAAATIVTVEARHSAFLNSITNRSPFPYAFDTPLSLNEVITLAGGLISSCPYDVGIKPYNTLTVTTTSEKKDKLKLSYPNSNDNQYAYFLWGSNTTSTQIGSNGEIEVPKEITAGDVYIIVTSDNSPPSDSNIVAGPAYYSVPANW</sequence>
<dbReference type="InterPro" id="IPR009078">
    <property type="entry name" value="Ferritin-like_SF"/>
</dbReference>
<dbReference type="PANTHER" id="PTHR31694:SF26">
    <property type="entry name" value="OS05G0151100 PROTEIN"/>
    <property type="match status" value="1"/>
</dbReference>
<evidence type="ECO:0000313" key="2">
    <source>
        <dbReference type="Proteomes" id="UP000654370"/>
    </source>
</evidence>
<dbReference type="InterPro" id="IPR052965">
    <property type="entry name" value="Pigment-catalase-like"/>
</dbReference>
<gene>
    <name evidence="1" type="ORF">INT43_006756</name>
</gene>
<organism evidence="1 2">
    <name type="scientific">Mortierella isabellina</name>
    <name type="common">Filamentous fungus</name>
    <name type="synonym">Umbelopsis isabellina</name>
    <dbReference type="NCBI Taxonomy" id="91625"/>
    <lineage>
        <taxon>Eukaryota</taxon>
        <taxon>Fungi</taxon>
        <taxon>Fungi incertae sedis</taxon>
        <taxon>Mucoromycota</taxon>
        <taxon>Mucoromycotina</taxon>
        <taxon>Umbelopsidomycetes</taxon>
        <taxon>Umbelopsidales</taxon>
        <taxon>Umbelopsidaceae</taxon>
        <taxon>Umbelopsis</taxon>
    </lineage>
</organism>
<comment type="caution">
    <text evidence="1">The sequence shown here is derived from an EMBL/GenBank/DDBJ whole genome shotgun (WGS) entry which is preliminary data.</text>
</comment>
<name>A0A8H7Q1D9_MORIS</name>
<reference evidence="1" key="1">
    <citation type="submission" date="2020-12" db="EMBL/GenBank/DDBJ databases">
        <title>Metabolic potential, ecology and presence of endohyphal bacteria is reflected in genomic diversity of Mucoromycotina.</title>
        <authorList>
            <person name="Muszewska A."/>
            <person name="Okrasinska A."/>
            <person name="Steczkiewicz K."/>
            <person name="Drgas O."/>
            <person name="Orlowska M."/>
            <person name="Perlinska-Lenart U."/>
            <person name="Aleksandrzak-Piekarczyk T."/>
            <person name="Szatraj K."/>
            <person name="Zielenkiewicz U."/>
            <person name="Pilsyk S."/>
            <person name="Malc E."/>
            <person name="Mieczkowski P."/>
            <person name="Kruszewska J.S."/>
            <person name="Biernat P."/>
            <person name="Pawlowska J."/>
        </authorList>
    </citation>
    <scope>NUCLEOTIDE SEQUENCE</scope>
    <source>
        <strain evidence="1">WA0000067209</strain>
    </source>
</reference>